<dbReference type="PANTHER" id="PTHR18964:SF149">
    <property type="entry name" value="BIFUNCTIONAL UDP-N-ACETYLGLUCOSAMINE 2-EPIMERASE_N-ACETYLMANNOSAMINE KINASE"/>
    <property type="match status" value="1"/>
</dbReference>
<reference evidence="2 3" key="1">
    <citation type="submission" date="2017-12" db="EMBL/GenBank/DDBJ databases">
        <title>Complete genome sequence of Spiroplasma floricola 23-6 (ATCC 29989).</title>
        <authorList>
            <person name="Tsai Y.-M."/>
            <person name="Wu P.-S."/>
            <person name="Lo W.-S."/>
            <person name="Kuo C.-H."/>
        </authorList>
    </citation>
    <scope>NUCLEOTIDE SEQUENCE [LARGE SCALE GENOMIC DNA]</scope>
    <source>
        <strain evidence="2 3">23-6</strain>
    </source>
</reference>
<dbReference type="PANTHER" id="PTHR18964">
    <property type="entry name" value="ROK (REPRESSOR, ORF, KINASE) FAMILY"/>
    <property type="match status" value="1"/>
</dbReference>
<dbReference type="InterPro" id="IPR000600">
    <property type="entry name" value="ROK"/>
</dbReference>
<dbReference type="Gene3D" id="3.30.420.40">
    <property type="match status" value="2"/>
</dbReference>
<organism evidence="2 3">
    <name type="scientific">Spiroplasma floricola 23-6</name>
    <dbReference type="NCBI Taxonomy" id="1336749"/>
    <lineage>
        <taxon>Bacteria</taxon>
        <taxon>Bacillati</taxon>
        <taxon>Mycoplasmatota</taxon>
        <taxon>Mollicutes</taxon>
        <taxon>Entomoplasmatales</taxon>
        <taxon>Spiroplasmataceae</taxon>
        <taxon>Spiroplasma</taxon>
    </lineage>
</organism>
<dbReference type="Pfam" id="PF00480">
    <property type="entry name" value="ROK"/>
    <property type="match status" value="1"/>
</dbReference>
<dbReference type="RefSeq" id="WP_100916536.1">
    <property type="nucleotide sequence ID" value="NZ_CP025057.1"/>
</dbReference>
<gene>
    <name evidence="2" type="primary">glk</name>
    <name evidence="2" type="ORF">SFLOR_v1c04970</name>
</gene>
<dbReference type="GO" id="GO:0016301">
    <property type="term" value="F:kinase activity"/>
    <property type="evidence" value="ECO:0007669"/>
    <property type="project" value="UniProtKB-KW"/>
</dbReference>
<proteinExistence type="inferred from homology"/>
<dbReference type="EMBL" id="CP025057">
    <property type="protein sequence ID" value="AUB31549.1"/>
    <property type="molecule type" value="Genomic_DNA"/>
</dbReference>
<comment type="similarity">
    <text evidence="1">Belongs to the ROK (NagC/XylR) family.</text>
</comment>
<evidence type="ECO:0000313" key="2">
    <source>
        <dbReference type="EMBL" id="AUB31549.1"/>
    </source>
</evidence>
<dbReference type="OrthoDB" id="9810372at2"/>
<evidence type="ECO:0000313" key="3">
    <source>
        <dbReference type="Proteomes" id="UP000231823"/>
    </source>
</evidence>
<protein>
    <submittedName>
        <fullName evidence="2">Glucokinase</fullName>
    </submittedName>
</protein>
<keyword evidence="2" id="KW-0808">Transferase</keyword>
<dbReference type="Proteomes" id="UP000231823">
    <property type="component" value="Chromosome"/>
</dbReference>
<dbReference type="SUPFAM" id="SSF53067">
    <property type="entry name" value="Actin-like ATPase domain"/>
    <property type="match status" value="1"/>
</dbReference>
<evidence type="ECO:0000256" key="1">
    <source>
        <dbReference type="ARBA" id="ARBA00006479"/>
    </source>
</evidence>
<sequence length="320" mass="35623">MKLVLAIEIGITSSKVGLVNQYGDLQAKFSVDHDLDNLLPNLYNKIIEGLEAIGINYEKEVEKVGIAMGGYVDHIFGIIKFSANLQLTNYNVKEEAEKLFNKPIFVVNDANASALGEFWIGVAKQFDSIIFYYIDKGIGGSVITEGKLAPGARGFAGEFGHGGGIFQTKYPCPCGLEGCIEPMSSTSGIENHFKISFKNKRNHPAAKFFKNKEEITFNEIVEVFKKEEYPVEIKDLLEEALEPIIMHMALMINALDPEAIILSGELTLLGDKLIEIIKTKIKKYIIDMFLEELTIEIAELGDDSTMIGSAYYALNDWKIF</sequence>
<accession>A0A2K8SDL9</accession>
<dbReference type="KEGG" id="sfz:SFLOR_v1c04970"/>
<dbReference type="AlphaFoldDB" id="A0A2K8SDL9"/>
<dbReference type="InterPro" id="IPR043129">
    <property type="entry name" value="ATPase_NBD"/>
</dbReference>
<keyword evidence="2" id="KW-0418">Kinase</keyword>
<keyword evidence="3" id="KW-1185">Reference proteome</keyword>
<name>A0A2K8SDL9_9MOLU</name>